<keyword evidence="7" id="KW-0221">Differentiation</keyword>
<evidence type="ECO:0000256" key="10">
    <source>
        <dbReference type="ARBA" id="ARBA00031932"/>
    </source>
</evidence>
<dbReference type="GO" id="GO:0030154">
    <property type="term" value="P:cell differentiation"/>
    <property type="evidence" value="ECO:0007669"/>
    <property type="project" value="UniProtKB-KW"/>
</dbReference>
<evidence type="ECO:0000256" key="8">
    <source>
        <dbReference type="ARBA" id="ARBA00023054"/>
    </source>
</evidence>
<gene>
    <name evidence="12" type="ORF">GPM918_LOCUS2294</name>
    <name evidence="13" type="ORF">SRO942_LOCUS2294</name>
</gene>
<keyword evidence="14" id="KW-1185">Reference proteome</keyword>
<dbReference type="GO" id="GO:0005634">
    <property type="term" value="C:nucleus"/>
    <property type="evidence" value="ECO:0007669"/>
    <property type="project" value="UniProtKB-SubCell"/>
</dbReference>
<feature type="coiled-coil region" evidence="11">
    <location>
        <begin position="31"/>
        <end position="222"/>
    </location>
</feature>
<dbReference type="EMBL" id="CAJOBC010000249">
    <property type="protein sequence ID" value="CAF3560616.1"/>
    <property type="molecule type" value="Genomic_DNA"/>
</dbReference>
<feature type="coiled-coil region" evidence="11">
    <location>
        <begin position="486"/>
        <end position="610"/>
    </location>
</feature>
<evidence type="ECO:0000256" key="11">
    <source>
        <dbReference type="SAM" id="Coils"/>
    </source>
</evidence>
<dbReference type="Proteomes" id="UP000681722">
    <property type="component" value="Unassembled WGS sequence"/>
</dbReference>
<keyword evidence="8 11" id="KW-0175">Coiled coil</keyword>
<dbReference type="GO" id="GO:0005737">
    <property type="term" value="C:cytoplasm"/>
    <property type="evidence" value="ECO:0007669"/>
    <property type="project" value="UniProtKB-SubCell"/>
</dbReference>
<dbReference type="InterPro" id="IPR009800">
    <property type="entry name" value="HCR"/>
</dbReference>
<evidence type="ECO:0000256" key="6">
    <source>
        <dbReference type="ARBA" id="ARBA00022490"/>
    </source>
</evidence>
<keyword evidence="9" id="KW-0539">Nucleus</keyword>
<dbReference type="Pfam" id="PF07111">
    <property type="entry name" value="HCR"/>
    <property type="match status" value="1"/>
</dbReference>
<comment type="function">
    <text evidence="1">May be a regulator of keratinocyte proliferation or differentiation.</text>
</comment>
<comment type="subcellular location">
    <subcellularLocation>
        <location evidence="3">Cytoplasm</location>
    </subcellularLocation>
    <subcellularLocation>
        <location evidence="2">Nucleus</location>
    </subcellularLocation>
</comment>
<evidence type="ECO:0000256" key="9">
    <source>
        <dbReference type="ARBA" id="ARBA00023242"/>
    </source>
</evidence>
<reference evidence="12" key="1">
    <citation type="submission" date="2021-02" db="EMBL/GenBank/DDBJ databases">
        <authorList>
            <person name="Nowell W R."/>
        </authorList>
    </citation>
    <scope>NUCLEOTIDE SEQUENCE</scope>
</reference>
<keyword evidence="5" id="KW-0217">Developmental protein</keyword>
<dbReference type="OrthoDB" id="193258at2759"/>
<evidence type="ECO:0000313" key="14">
    <source>
        <dbReference type="Proteomes" id="UP000663829"/>
    </source>
</evidence>
<protein>
    <recommendedName>
        <fullName evidence="4">Coiled-coil alpha-helical rod protein 1</fullName>
    </recommendedName>
    <alternativeName>
        <fullName evidence="10">Alpha-helical coiled-coil rod protein</fullName>
    </alternativeName>
</protein>
<dbReference type="AlphaFoldDB" id="A0A813R9M0"/>
<sequence>MANCKNMVLLPPSAFDPSSLISSTTTSNATINHYEMNTDTVHEQLEQLQTEISRLKNNNELLKTSGRDLLEHAPTLISLPRRSNIVQETLEDIIKRQAQEIQRLRSELEREKSKCLLSIAELEQTIITKEIYYKKQLNEYEIKTKQLNDKLKYDNDNYLKQVHDKEREINNIKQLLYDRSYSPSTQTIETITNEKHVLLKRLEQSEKQNQLLNEQMDLLNLKLVSINNVLTVQEEQLEPTDSSSNENKRQKLLNCWRTKVYDLLLQLKSMELILKNNRTKFSNDIENLQMKVNDLLHENKLLNTQYDERKIHIQYIESKLQQYDNDISSKVNENENLKQTIKEYELNEKIIYGIIEKFQFNTIDELFKNMNKNLSVYEQRLNYINKRVVLLNTLFSRQLSSSSRISIALQTDEQQQQRYIDLDLLENELKTVTNERDILAKKLHYEYDTSKRKITDVEKSYQNELAIVNEKINMMNIILQQNSEQIQQYEINILDKDKQIQLINEKYSHHEQNINIKQNNLVEELKHQFEEREKILLNEKDQLEKELNDVKREQAKVLANSRQIERTTTREKERWQRTLADMQLKSDQDLEKLTKRIMTLERERNLLMKTIQQEFHPNHHINEIENNNDDEHDDEIAGLMSDIRKLATKALEDASSDENDA</sequence>
<evidence type="ECO:0000256" key="5">
    <source>
        <dbReference type="ARBA" id="ARBA00022473"/>
    </source>
</evidence>
<dbReference type="GO" id="GO:0005814">
    <property type="term" value="C:centriole"/>
    <property type="evidence" value="ECO:0007669"/>
    <property type="project" value="TreeGrafter"/>
</dbReference>
<dbReference type="EMBL" id="CAJNOQ010000249">
    <property type="protein sequence ID" value="CAF0777849.1"/>
    <property type="molecule type" value="Genomic_DNA"/>
</dbReference>
<keyword evidence="6" id="KW-0963">Cytoplasm</keyword>
<evidence type="ECO:0000256" key="3">
    <source>
        <dbReference type="ARBA" id="ARBA00004496"/>
    </source>
</evidence>
<evidence type="ECO:0000256" key="7">
    <source>
        <dbReference type="ARBA" id="ARBA00022782"/>
    </source>
</evidence>
<proteinExistence type="predicted"/>
<dbReference type="PANTHER" id="PTHR46822">
    <property type="entry name" value="COILED-COIL ALPHA-HELICAL ROD PROTEIN 1"/>
    <property type="match status" value="1"/>
</dbReference>
<accession>A0A813R9M0</accession>
<evidence type="ECO:0000313" key="12">
    <source>
        <dbReference type="EMBL" id="CAF0777849.1"/>
    </source>
</evidence>
<dbReference type="GO" id="GO:0006611">
    <property type="term" value="P:protein export from nucleus"/>
    <property type="evidence" value="ECO:0007669"/>
    <property type="project" value="TreeGrafter"/>
</dbReference>
<feature type="coiled-coil region" evidence="11">
    <location>
        <begin position="278"/>
        <end position="347"/>
    </location>
</feature>
<name>A0A813R9M0_9BILA</name>
<comment type="caution">
    <text evidence="12">The sequence shown here is derived from an EMBL/GenBank/DDBJ whole genome shotgun (WGS) entry which is preliminary data.</text>
</comment>
<evidence type="ECO:0000256" key="1">
    <source>
        <dbReference type="ARBA" id="ARBA00003936"/>
    </source>
</evidence>
<dbReference type="PANTHER" id="PTHR46822:SF1">
    <property type="entry name" value="COILED-COIL ALPHA-HELICAL ROD PROTEIN 1"/>
    <property type="match status" value="1"/>
</dbReference>
<dbReference type="Proteomes" id="UP000663829">
    <property type="component" value="Unassembled WGS sequence"/>
</dbReference>
<evidence type="ECO:0000313" key="13">
    <source>
        <dbReference type="EMBL" id="CAF3560616.1"/>
    </source>
</evidence>
<evidence type="ECO:0000256" key="2">
    <source>
        <dbReference type="ARBA" id="ARBA00004123"/>
    </source>
</evidence>
<evidence type="ECO:0000256" key="4">
    <source>
        <dbReference type="ARBA" id="ARBA00016468"/>
    </source>
</evidence>
<organism evidence="12 14">
    <name type="scientific">Didymodactylos carnosus</name>
    <dbReference type="NCBI Taxonomy" id="1234261"/>
    <lineage>
        <taxon>Eukaryota</taxon>
        <taxon>Metazoa</taxon>
        <taxon>Spiralia</taxon>
        <taxon>Gnathifera</taxon>
        <taxon>Rotifera</taxon>
        <taxon>Eurotatoria</taxon>
        <taxon>Bdelloidea</taxon>
        <taxon>Philodinida</taxon>
        <taxon>Philodinidae</taxon>
        <taxon>Didymodactylos</taxon>
    </lineage>
</organism>